<evidence type="ECO:0000259" key="7">
    <source>
        <dbReference type="PROSITE" id="PS01124"/>
    </source>
</evidence>
<dbReference type="Gene3D" id="2.60.120.10">
    <property type="entry name" value="Jelly Rolls"/>
    <property type="match status" value="1"/>
</dbReference>
<keyword evidence="4" id="KW-0238">DNA-binding</keyword>
<evidence type="ECO:0000313" key="9">
    <source>
        <dbReference type="Proteomes" id="UP001241748"/>
    </source>
</evidence>
<accession>A0ABV4YVI0</accession>
<evidence type="ECO:0000313" key="8">
    <source>
        <dbReference type="EMBL" id="MFB3168339.1"/>
    </source>
</evidence>
<evidence type="ECO:0000256" key="5">
    <source>
        <dbReference type="ARBA" id="ARBA00023163"/>
    </source>
</evidence>
<dbReference type="Gene3D" id="3.20.20.80">
    <property type="entry name" value="Glycosidases"/>
    <property type="match status" value="1"/>
</dbReference>
<dbReference type="PANTHER" id="PTHR43280">
    <property type="entry name" value="ARAC-FAMILY TRANSCRIPTIONAL REGULATOR"/>
    <property type="match status" value="1"/>
</dbReference>
<protein>
    <submittedName>
        <fullName evidence="8">Helix-turn-helix domain-containing protein</fullName>
    </submittedName>
</protein>
<dbReference type="Pfam" id="PF01229">
    <property type="entry name" value="Glyco_hydro_39"/>
    <property type="match status" value="1"/>
</dbReference>
<dbReference type="InterPro" id="IPR000514">
    <property type="entry name" value="Glyco_hydro_39"/>
</dbReference>
<evidence type="ECO:0000256" key="4">
    <source>
        <dbReference type="ARBA" id="ARBA00023125"/>
    </source>
</evidence>
<dbReference type="CDD" id="cd02208">
    <property type="entry name" value="cupin_RmlC-like"/>
    <property type="match status" value="1"/>
</dbReference>
<dbReference type="InterPro" id="IPR018062">
    <property type="entry name" value="HTH_AraC-typ_CS"/>
</dbReference>
<gene>
    <name evidence="8" type="ORF">P5G62_014570</name>
</gene>
<dbReference type="InterPro" id="IPR011051">
    <property type="entry name" value="RmlC_Cupin_sf"/>
</dbReference>
<dbReference type="RefSeq" id="WP_306073089.1">
    <property type="nucleotide sequence ID" value="NZ_JAROBZ020000001.1"/>
</dbReference>
<dbReference type="Pfam" id="PF12833">
    <property type="entry name" value="HTH_18"/>
    <property type="match status" value="1"/>
</dbReference>
<dbReference type="Gene3D" id="2.60.40.1500">
    <property type="entry name" value="Glycosyl hydrolase domain, family 39"/>
    <property type="match status" value="1"/>
</dbReference>
<evidence type="ECO:0000256" key="1">
    <source>
        <dbReference type="ARBA" id="ARBA00008875"/>
    </source>
</evidence>
<comment type="caution">
    <text evidence="8">The sequence shown here is derived from an EMBL/GenBank/DDBJ whole genome shotgun (WGS) entry which is preliminary data.</text>
</comment>
<dbReference type="SUPFAM" id="SSF51011">
    <property type="entry name" value="Glycosyl hydrolase domain"/>
    <property type="match status" value="1"/>
</dbReference>
<keyword evidence="9" id="KW-1185">Reference proteome</keyword>
<dbReference type="SUPFAM" id="SSF46689">
    <property type="entry name" value="Homeodomain-like"/>
    <property type="match status" value="2"/>
</dbReference>
<dbReference type="InterPro" id="IPR017853">
    <property type="entry name" value="GH"/>
</dbReference>
<dbReference type="InterPro" id="IPR049166">
    <property type="entry name" value="GH39_cat"/>
</dbReference>
<dbReference type="PANTHER" id="PTHR43280:SF2">
    <property type="entry name" value="HTH-TYPE TRANSCRIPTIONAL REGULATOR EXSA"/>
    <property type="match status" value="1"/>
</dbReference>
<name>A0ABV4YVI0_9BACI</name>
<keyword evidence="2" id="KW-0378">Hydrolase</keyword>
<keyword evidence="5" id="KW-0804">Transcription</keyword>
<dbReference type="SUPFAM" id="SSF51182">
    <property type="entry name" value="RmlC-like cupins"/>
    <property type="match status" value="1"/>
</dbReference>
<dbReference type="InterPro" id="IPR009057">
    <property type="entry name" value="Homeodomain-like_sf"/>
</dbReference>
<proteinExistence type="inferred from homology"/>
<dbReference type="Pfam" id="PF02311">
    <property type="entry name" value="AraC_binding"/>
    <property type="match status" value="1"/>
</dbReference>
<dbReference type="Proteomes" id="UP001241748">
    <property type="component" value="Unassembled WGS sequence"/>
</dbReference>
<comment type="similarity">
    <text evidence="1">Belongs to the glycosyl hydrolase 39 family.</text>
</comment>
<dbReference type="InterPro" id="IPR014710">
    <property type="entry name" value="RmlC-like_jellyroll"/>
</dbReference>
<feature type="domain" description="HTH araC/xylS-type" evidence="7">
    <location>
        <begin position="173"/>
        <end position="271"/>
    </location>
</feature>
<evidence type="ECO:0000256" key="6">
    <source>
        <dbReference type="ARBA" id="ARBA00023295"/>
    </source>
</evidence>
<dbReference type="SUPFAM" id="SSF51445">
    <property type="entry name" value="(Trans)glycosidases"/>
    <property type="match status" value="1"/>
</dbReference>
<dbReference type="PROSITE" id="PS00041">
    <property type="entry name" value="HTH_ARAC_FAMILY_1"/>
    <property type="match status" value="1"/>
</dbReference>
<keyword evidence="3" id="KW-0805">Transcription regulation</keyword>
<dbReference type="Gene3D" id="1.10.10.60">
    <property type="entry name" value="Homeodomain-like"/>
    <property type="match status" value="2"/>
</dbReference>
<keyword evidence="6" id="KW-0326">Glycosidase</keyword>
<evidence type="ECO:0000256" key="3">
    <source>
        <dbReference type="ARBA" id="ARBA00023015"/>
    </source>
</evidence>
<dbReference type="PRINTS" id="PR00745">
    <property type="entry name" value="GLHYDRLASE39"/>
</dbReference>
<dbReference type="SMART" id="SM00342">
    <property type="entry name" value="HTH_ARAC"/>
    <property type="match status" value="1"/>
</dbReference>
<sequence length="841" mass="97999">MVGSHTFQSSIDSKLVTISVMHKKSNLEHAHREIELIYMIKGNLQVKVNNKIFQMKSSDFVLVNSNEFHSFQSDEENLFIVFHLNYFELSSLLAQKNLLFICNSIEHDHSANQDLRKVMEDLLTVYMKVNHFSQVEFLEKTYKFISTLKMNYLQNQNQMLLNTSNKGQNERLTDIIDYIQSNYREPLSLEEVASIHYLSIPYLSKFFKKQTGKTFSQYLNEIRLAHAVNELVNSDKPITRIALDNGFPNLASFNRVFNESYQIKPVEYRKQMTGSAVEEKDFSNDSSNLENVEALTELRNYLKSTEEKSIQSISESRGNAETEIVKVGKTDAFVKYWNRLLNIGYAKDLLNSDMQEQITLLQSEIGFTYARFWGLFGDDMLLEDRSGGSIIYNFSNANKLLDFLIKNKLKPFIEMGPKPKIIQKAIGETLVVQTISERTLAEWHNLVKAFLLQSIERYGIEEVESWYFEMWRPMDEFNSETQEEKEFLAKIKNNQIQEPKYSEFFKIFSEFKRTAQELVPGARIGGCGLSMDLEGDKLDLLLEQWKQEEIQPDFLSIYLYPIEIDRDKYRVPIKNLHSTNPHYVLNKLNDVRKSLKKAGFENLELNVTEWNISISNRNFLNDSSFKAAYMVKNIVENLNQNQFKMMGYWLCSDIFSDFRDSKNILHGGAGLLTKNGIKKPSYHAFVLLKQLGEILVARGDNYIVTKKSGNRYQVLCFNYKHFNYSYYLHPEGSTGIHEQYEIFENNEPLNLSLELQGIANGKYRVKELKLNRDHGSILDEWLRFGVVDDIKPDEVDYFKQICVPHMKVEHSLVENHSIVLKGELQPHEVRLFELNLLFGER</sequence>
<dbReference type="InterPro" id="IPR003313">
    <property type="entry name" value="AraC-bd"/>
</dbReference>
<reference evidence="8 9" key="1">
    <citation type="submission" date="2024-05" db="EMBL/GenBank/DDBJ databases">
        <authorList>
            <person name="Venkateswaran K."/>
        </authorList>
    </citation>
    <scope>NUCLEOTIDE SEQUENCE [LARGE SCALE GENOMIC DNA]</scope>
    <source>
        <strain evidence="8 9">179-C4-2-HS</strain>
    </source>
</reference>
<dbReference type="InterPro" id="IPR018060">
    <property type="entry name" value="HTH_AraC"/>
</dbReference>
<organism evidence="8 9">
    <name type="scientific">Neobacillus driksii</name>
    <dbReference type="NCBI Taxonomy" id="3035913"/>
    <lineage>
        <taxon>Bacteria</taxon>
        <taxon>Bacillati</taxon>
        <taxon>Bacillota</taxon>
        <taxon>Bacilli</taxon>
        <taxon>Bacillales</taxon>
        <taxon>Bacillaceae</taxon>
        <taxon>Neobacillus</taxon>
    </lineage>
</organism>
<dbReference type="EMBL" id="JAROBZ020000001">
    <property type="protein sequence ID" value="MFB3168339.1"/>
    <property type="molecule type" value="Genomic_DNA"/>
</dbReference>
<evidence type="ECO:0000256" key="2">
    <source>
        <dbReference type="ARBA" id="ARBA00022801"/>
    </source>
</evidence>
<dbReference type="PROSITE" id="PS01124">
    <property type="entry name" value="HTH_ARAC_FAMILY_2"/>
    <property type="match status" value="1"/>
</dbReference>